<dbReference type="InterPro" id="IPR036610">
    <property type="entry name" value="PEBP-like_sf"/>
</dbReference>
<reference evidence="2" key="1">
    <citation type="journal article" date="2022" name="Int. J. Syst. Evol. Microbiol.">
        <title>Anaeromyxobacter oryzae sp. nov., Anaeromyxobacter diazotrophicus sp. nov. and Anaeromyxobacter paludicola sp. nov., isolated from paddy soils.</title>
        <authorList>
            <person name="Itoh H."/>
            <person name="Xu Z."/>
            <person name="Mise K."/>
            <person name="Masuda Y."/>
            <person name="Ushijima N."/>
            <person name="Hayakawa C."/>
            <person name="Shiratori Y."/>
            <person name="Senoo K."/>
        </authorList>
    </citation>
    <scope>NUCLEOTIDE SEQUENCE [LARGE SCALE GENOMIC DNA]</scope>
    <source>
        <strain evidence="2">Red232</strain>
    </source>
</reference>
<dbReference type="RefSeq" id="WP_248360638.1">
    <property type="nucleotide sequence ID" value="NZ_AP025591.1"/>
</dbReference>
<dbReference type="Pfam" id="PF01161">
    <property type="entry name" value="PBP"/>
    <property type="match status" value="1"/>
</dbReference>
<dbReference type="SUPFAM" id="SSF49777">
    <property type="entry name" value="PEBP-like"/>
    <property type="match status" value="1"/>
</dbReference>
<dbReference type="NCBIfam" id="TIGR00481">
    <property type="entry name" value="YbhB/YbcL family Raf kinase inhibitor-like protein"/>
    <property type="match status" value="1"/>
</dbReference>
<dbReference type="InterPro" id="IPR008914">
    <property type="entry name" value="PEBP"/>
</dbReference>
<dbReference type="PANTHER" id="PTHR30289:SF1">
    <property type="entry name" value="PEBP (PHOSPHATIDYLETHANOLAMINE-BINDING PROTEIN) FAMILY PROTEIN"/>
    <property type="match status" value="1"/>
</dbReference>
<dbReference type="InterPro" id="IPR005247">
    <property type="entry name" value="YbhB_YbcL/LppC-like"/>
</dbReference>
<gene>
    <name evidence="1" type="ORF">AMOR_19560</name>
</gene>
<keyword evidence="2" id="KW-1185">Reference proteome</keyword>
<dbReference type="PANTHER" id="PTHR30289">
    <property type="entry name" value="UNCHARACTERIZED PROTEIN YBCL-RELATED"/>
    <property type="match status" value="1"/>
</dbReference>
<protein>
    <recommendedName>
        <fullName evidence="3">YbhB/YbcL family Raf kinase inhibitor-like protein</fullName>
    </recommendedName>
</protein>
<evidence type="ECO:0008006" key="3">
    <source>
        <dbReference type="Google" id="ProtNLM"/>
    </source>
</evidence>
<evidence type="ECO:0000313" key="1">
    <source>
        <dbReference type="EMBL" id="BDG02960.1"/>
    </source>
</evidence>
<dbReference type="CDD" id="cd00865">
    <property type="entry name" value="PEBP_bact_arch"/>
    <property type="match status" value="1"/>
</dbReference>
<dbReference type="Gene3D" id="3.90.280.10">
    <property type="entry name" value="PEBP-like"/>
    <property type="match status" value="1"/>
</dbReference>
<name>A0ABN6MPR3_9BACT</name>
<sequence length="156" mass="17035">MTLALRSPAFAPGAEIPAVYTCEGSDRSPALEWSGVPAGTRSLALVVDDPDAPDPRAPKTTWVHWVLYEIPPSVTGLPEGVTDLPPGTREGRNDWHRTGYGGPCPPIGRHRYFFKLYALDRTLGDLGTPAKAKLEKAMEGHVLARAELMGTYEKRR</sequence>
<accession>A0ABN6MPR3</accession>
<proteinExistence type="predicted"/>
<dbReference type="EMBL" id="AP025591">
    <property type="protein sequence ID" value="BDG02960.1"/>
    <property type="molecule type" value="Genomic_DNA"/>
</dbReference>
<organism evidence="1 2">
    <name type="scientific">Anaeromyxobacter oryzae</name>
    <dbReference type="NCBI Taxonomy" id="2918170"/>
    <lineage>
        <taxon>Bacteria</taxon>
        <taxon>Pseudomonadati</taxon>
        <taxon>Myxococcota</taxon>
        <taxon>Myxococcia</taxon>
        <taxon>Myxococcales</taxon>
        <taxon>Cystobacterineae</taxon>
        <taxon>Anaeromyxobacteraceae</taxon>
        <taxon>Anaeromyxobacter</taxon>
    </lineage>
</organism>
<evidence type="ECO:0000313" key="2">
    <source>
        <dbReference type="Proteomes" id="UP001162891"/>
    </source>
</evidence>
<dbReference type="Proteomes" id="UP001162891">
    <property type="component" value="Chromosome"/>
</dbReference>